<feature type="region of interest" description="Disordered" evidence="1">
    <location>
        <begin position="233"/>
        <end position="284"/>
    </location>
</feature>
<evidence type="ECO:0000313" key="2">
    <source>
        <dbReference type="EMBL" id="KAF2667372.1"/>
    </source>
</evidence>
<sequence length="284" mass="31118">MEIGGQEQKNQRDAQDGQRQDPSRMKVILSGVTKTLQLTRACSGDCSASTPGKSVIGRMKTSRPRVGQIIRLKQKKDATDGTGWSGFRLSNPKLVQHTGSRSVANAPVVISAHCLEPSPYKYAASPFPSAKVVPQYLLHAYKKFSRSTTFYNYSLPTTFTVSLNNLCVLHNRSLNINQATILQHILQPTRLSTRFKMVLSKFTEHLEEDSLMCLATRNAKSVSLEDILRADHRTRSMSNSSSSSDSSASNSKASTPTSSGTSPTSMSKLSFRLSKLLTNDRGAS</sequence>
<protein>
    <submittedName>
        <fullName evidence="2">Uncharacterized protein</fullName>
    </submittedName>
</protein>
<accession>A0A6A6U5F0</accession>
<feature type="compositionally biased region" description="Low complexity" evidence="1">
    <location>
        <begin position="236"/>
        <end position="270"/>
    </location>
</feature>
<feature type="region of interest" description="Disordered" evidence="1">
    <location>
        <begin position="1"/>
        <end position="24"/>
    </location>
</feature>
<keyword evidence="3" id="KW-1185">Reference proteome</keyword>
<dbReference type="EMBL" id="MU004237">
    <property type="protein sequence ID" value="KAF2667372.1"/>
    <property type="molecule type" value="Genomic_DNA"/>
</dbReference>
<name>A0A6A6U5F0_9PEZI</name>
<dbReference type="AlphaFoldDB" id="A0A6A6U5F0"/>
<feature type="compositionally biased region" description="Basic and acidic residues" evidence="1">
    <location>
        <begin position="9"/>
        <end position="24"/>
    </location>
</feature>
<evidence type="ECO:0000313" key="3">
    <source>
        <dbReference type="Proteomes" id="UP000799302"/>
    </source>
</evidence>
<reference evidence="2" key="1">
    <citation type="journal article" date="2020" name="Stud. Mycol.">
        <title>101 Dothideomycetes genomes: a test case for predicting lifestyles and emergence of pathogens.</title>
        <authorList>
            <person name="Haridas S."/>
            <person name="Albert R."/>
            <person name="Binder M."/>
            <person name="Bloem J."/>
            <person name="Labutti K."/>
            <person name="Salamov A."/>
            <person name="Andreopoulos B."/>
            <person name="Baker S."/>
            <person name="Barry K."/>
            <person name="Bills G."/>
            <person name="Bluhm B."/>
            <person name="Cannon C."/>
            <person name="Castanera R."/>
            <person name="Culley D."/>
            <person name="Daum C."/>
            <person name="Ezra D."/>
            <person name="Gonzalez J."/>
            <person name="Henrissat B."/>
            <person name="Kuo A."/>
            <person name="Liang C."/>
            <person name="Lipzen A."/>
            <person name="Lutzoni F."/>
            <person name="Magnuson J."/>
            <person name="Mondo S."/>
            <person name="Nolan M."/>
            <person name="Ohm R."/>
            <person name="Pangilinan J."/>
            <person name="Park H.-J."/>
            <person name="Ramirez L."/>
            <person name="Alfaro M."/>
            <person name="Sun H."/>
            <person name="Tritt A."/>
            <person name="Yoshinaga Y."/>
            <person name="Zwiers L.-H."/>
            <person name="Turgeon B."/>
            <person name="Goodwin S."/>
            <person name="Spatafora J."/>
            <person name="Crous P."/>
            <person name="Grigoriev I."/>
        </authorList>
    </citation>
    <scope>NUCLEOTIDE SEQUENCE</scope>
    <source>
        <strain evidence="2">CBS 115976</strain>
    </source>
</reference>
<dbReference type="Proteomes" id="UP000799302">
    <property type="component" value="Unassembled WGS sequence"/>
</dbReference>
<gene>
    <name evidence="2" type="ORF">BT63DRAFT_456676</name>
</gene>
<proteinExistence type="predicted"/>
<organism evidence="2 3">
    <name type="scientific">Microthyrium microscopicum</name>
    <dbReference type="NCBI Taxonomy" id="703497"/>
    <lineage>
        <taxon>Eukaryota</taxon>
        <taxon>Fungi</taxon>
        <taxon>Dikarya</taxon>
        <taxon>Ascomycota</taxon>
        <taxon>Pezizomycotina</taxon>
        <taxon>Dothideomycetes</taxon>
        <taxon>Dothideomycetes incertae sedis</taxon>
        <taxon>Microthyriales</taxon>
        <taxon>Microthyriaceae</taxon>
        <taxon>Microthyrium</taxon>
    </lineage>
</organism>
<evidence type="ECO:0000256" key="1">
    <source>
        <dbReference type="SAM" id="MobiDB-lite"/>
    </source>
</evidence>